<protein>
    <recommendedName>
        <fullName evidence="1">Reverse transcriptase zinc-binding domain-containing protein</fullName>
    </recommendedName>
</protein>
<dbReference type="InterPro" id="IPR026960">
    <property type="entry name" value="RVT-Znf"/>
</dbReference>
<dbReference type="OMA" id="LANICLC"/>
<keyword evidence="3" id="KW-1185">Reference proteome</keyword>
<feature type="non-terminal residue" evidence="2">
    <location>
        <position position="211"/>
    </location>
</feature>
<dbReference type="Proteomes" id="UP000187609">
    <property type="component" value="Unassembled WGS sequence"/>
</dbReference>
<sequence length="211" mass="24486">LDKLRDTLPSNLVSHIQSIKISPEEKDLPIWLANPTGSFSSKSAWKTFRKSRGSSFTTTKIWHRKLPFKVSFHVMRLLNGKLATDDSLIRFGVHGPSKCYCCINSNMETTNHLFCDGDVALKVWKYFQDACGLSINSIGGLRAKFIRWWLIKPQNKVHDMILQCLPSIIWWEIWKYRCTYKYEGIRSSIHRIIGQITYLMQLLLSTEFPSL</sequence>
<dbReference type="AlphaFoldDB" id="A0A1J6JQM3"/>
<comment type="caution">
    <text evidence="2">The sequence shown here is derived from an EMBL/GenBank/DDBJ whole genome shotgun (WGS) entry which is preliminary data.</text>
</comment>
<evidence type="ECO:0000259" key="1">
    <source>
        <dbReference type="Pfam" id="PF13966"/>
    </source>
</evidence>
<name>A0A1J6JQM3_NICAT</name>
<reference evidence="2" key="1">
    <citation type="submission" date="2016-11" db="EMBL/GenBank/DDBJ databases">
        <title>The genome of Nicotiana attenuata.</title>
        <authorList>
            <person name="Xu S."/>
            <person name="Brockmoeller T."/>
            <person name="Gaquerel E."/>
            <person name="Navarro A."/>
            <person name="Kuhl H."/>
            <person name="Gase K."/>
            <person name="Ling Z."/>
            <person name="Zhou W."/>
            <person name="Kreitzer C."/>
            <person name="Stanke M."/>
            <person name="Tang H."/>
            <person name="Lyons E."/>
            <person name="Pandey P."/>
            <person name="Pandey S.P."/>
            <person name="Timmermann B."/>
            <person name="Baldwin I.T."/>
        </authorList>
    </citation>
    <scope>NUCLEOTIDE SEQUENCE [LARGE SCALE GENOMIC DNA]</scope>
    <source>
        <strain evidence="2">UT</strain>
    </source>
</reference>
<feature type="domain" description="Reverse transcriptase zinc-binding" evidence="1">
    <location>
        <begin position="39"/>
        <end position="124"/>
    </location>
</feature>
<dbReference type="Pfam" id="PF13966">
    <property type="entry name" value="zf-RVT"/>
    <property type="match status" value="1"/>
</dbReference>
<evidence type="ECO:0000313" key="2">
    <source>
        <dbReference type="EMBL" id="OIT18852.1"/>
    </source>
</evidence>
<feature type="non-terminal residue" evidence="2">
    <location>
        <position position="1"/>
    </location>
</feature>
<organism evidence="2 3">
    <name type="scientific">Nicotiana attenuata</name>
    <name type="common">Coyote tobacco</name>
    <dbReference type="NCBI Taxonomy" id="49451"/>
    <lineage>
        <taxon>Eukaryota</taxon>
        <taxon>Viridiplantae</taxon>
        <taxon>Streptophyta</taxon>
        <taxon>Embryophyta</taxon>
        <taxon>Tracheophyta</taxon>
        <taxon>Spermatophyta</taxon>
        <taxon>Magnoliopsida</taxon>
        <taxon>eudicotyledons</taxon>
        <taxon>Gunneridae</taxon>
        <taxon>Pentapetalae</taxon>
        <taxon>asterids</taxon>
        <taxon>lamiids</taxon>
        <taxon>Solanales</taxon>
        <taxon>Solanaceae</taxon>
        <taxon>Nicotianoideae</taxon>
        <taxon>Nicotianeae</taxon>
        <taxon>Nicotiana</taxon>
    </lineage>
</organism>
<gene>
    <name evidence="2" type="ORF">A4A49_56395</name>
</gene>
<proteinExistence type="predicted"/>
<evidence type="ECO:0000313" key="3">
    <source>
        <dbReference type="Proteomes" id="UP000187609"/>
    </source>
</evidence>
<accession>A0A1J6JQM3</accession>
<dbReference type="EMBL" id="MJEQ01015904">
    <property type="protein sequence ID" value="OIT18852.1"/>
    <property type="molecule type" value="Genomic_DNA"/>
</dbReference>